<evidence type="ECO:0000256" key="1">
    <source>
        <dbReference type="SAM" id="MobiDB-lite"/>
    </source>
</evidence>
<evidence type="ECO:0000313" key="3">
    <source>
        <dbReference type="Proteomes" id="UP000019132"/>
    </source>
</evidence>
<sequence>MERPATSIDTYDPIQADDTVMGEVGVYPQAQALVPAFSVFTADSGPMYPTIHPPSSERGDSEIENPAHVPTSGTEHGSGPISVPAQPKKPARSPVTYIPTIDDGMMIQLRAKTTHAVNCNDSQATVHPDSRQGTQPPTLRSLLQRTKEIRRDHVEPPEKKWVGMPKPLAADIEAIVALYEAGSDWSVIGPRIEQARPYALPRARYVMVIETGQAFQRTSSYKLLTSFCNDHGNQVVQQQMDLNQLGQLTKMPGGNMRITVKTKEACFCLERQEVTILGGKYRFKEFVY</sequence>
<keyword evidence="3" id="KW-1185">Reference proteome</keyword>
<accession>K3WKT4</accession>
<reference evidence="3" key="2">
    <citation type="submission" date="2010-04" db="EMBL/GenBank/DDBJ databases">
        <authorList>
            <person name="Buell R."/>
            <person name="Hamilton J."/>
            <person name="Hostetler J."/>
        </authorList>
    </citation>
    <scope>NUCLEOTIDE SEQUENCE [LARGE SCALE GENOMIC DNA]</scope>
    <source>
        <strain evidence="3">DAOM:BR144</strain>
    </source>
</reference>
<dbReference type="VEuPathDB" id="FungiDB:PYU1_G005565"/>
<organism evidence="2 3">
    <name type="scientific">Globisporangium ultimum (strain ATCC 200006 / CBS 805.95 / DAOM BR144)</name>
    <name type="common">Pythium ultimum</name>
    <dbReference type="NCBI Taxonomy" id="431595"/>
    <lineage>
        <taxon>Eukaryota</taxon>
        <taxon>Sar</taxon>
        <taxon>Stramenopiles</taxon>
        <taxon>Oomycota</taxon>
        <taxon>Peronosporomycetes</taxon>
        <taxon>Pythiales</taxon>
        <taxon>Pythiaceae</taxon>
        <taxon>Globisporangium</taxon>
    </lineage>
</organism>
<dbReference type="AlphaFoldDB" id="K3WKT4"/>
<protein>
    <submittedName>
        <fullName evidence="2">Uncharacterized protein</fullName>
    </submittedName>
</protein>
<dbReference type="EnsemblProtists" id="PYU1_T005576">
    <property type="protein sequence ID" value="PYU1_T005576"/>
    <property type="gene ID" value="PYU1_G005565"/>
</dbReference>
<name>K3WKT4_GLOUD</name>
<dbReference type="InParanoid" id="K3WKT4"/>
<dbReference type="EMBL" id="GL376633">
    <property type="status" value="NOT_ANNOTATED_CDS"/>
    <property type="molecule type" value="Genomic_DNA"/>
</dbReference>
<proteinExistence type="predicted"/>
<dbReference type="STRING" id="431595.K3WKT4"/>
<dbReference type="Proteomes" id="UP000019132">
    <property type="component" value="Unassembled WGS sequence"/>
</dbReference>
<reference evidence="2" key="3">
    <citation type="submission" date="2015-02" db="UniProtKB">
        <authorList>
            <consortium name="EnsemblProtists"/>
        </authorList>
    </citation>
    <scope>IDENTIFICATION</scope>
    <source>
        <strain evidence="2">DAOM BR144</strain>
    </source>
</reference>
<reference evidence="3" key="1">
    <citation type="journal article" date="2010" name="Genome Biol.">
        <title>Genome sequence of the necrotrophic plant pathogen Pythium ultimum reveals original pathogenicity mechanisms and effector repertoire.</title>
        <authorList>
            <person name="Levesque C.A."/>
            <person name="Brouwer H."/>
            <person name="Cano L."/>
            <person name="Hamilton J.P."/>
            <person name="Holt C."/>
            <person name="Huitema E."/>
            <person name="Raffaele S."/>
            <person name="Robideau G.P."/>
            <person name="Thines M."/>
            <person name="Win J."/>
            <person name="Zerillo M.M."/>
            <person name="Beakes G.W."/>
            <person name="Boore J.L."/>
            <person name="Busam D."/>
            <person name="Dumas B."/>
            <person name="Ferriera S."/>
            <person name="Fuerstenberg S.I."/>
            <person name="Gachon C.M."/>
            <person name="Gaulin E."/>
            <person name="Govers F."/>
            <person name="Grenville-Briggs L."/>
            <person name="Horner N."/>
            <person name="Hostetler J."/>
            <person name="Jiang R.H."/>
            <person name="Johnson J."/>
            <person name="Krajaejun T."/>
            <person name="Lin H."/>
            <person name="Meijer H.J."/>
            <person name="Moore B."/>
            <person name="Morris P."/>
            <person name="Phuntmart V."/>
            <person name="Puiu D."/>
            <person name="Shetty J."/>
            <person name="Stajich J.E."/>
            <person name="Tripathy S."/>
            <person name="Wawra S."/>
            <person name="van West P."/>
            <person name="Whitty B.R."/>
            <person name="Coutinho P.M."/>
            <person name="Henrissat B."/>
            <person name="Martin F."/>
            <person name="Thomas P.D."/>
            <person name="Tyler B.M."/>
            <person name="De Vries R.P."/>
            <person name="Kamoun S."/>
            <person name="Yandell M."/>
            <person name="Tisserat N."/>
            <person name="Buell C.R."/>
        </authorList>
    </citation>
    <scope>NUCLEOTIDE SEQUENCE</scope>
    <source>
        <strain evidence="3">DAOM:BR144</strain>
    </source>
</reference>
<dbReference type="HOGENOM" id="CLU_967996_0_0_1"/>
<evidence type="ECO:0000313" key="2">
    <source>
        <dbReference type="EnsemblProtists" id="PYU1_T005576"/>
    </source>
</evidence>
<feature type="region of interest" description="Disordered" evidence="1">
    <location>
        <begin position="44"/>
        <end position="94"/>
    </location>
</feature>